<evidence type="ECO:0000313" key="2">
    <source>
        <dbReference type="Proteomes" id="UP000789901"/>
    </source>
</evidence>
<dbReference type="Proteomes" id="UP000789901">
    <property type="component" value="Unassembled WGS sequence"/>
</dbReference>
<gene>
    <name evidence="1" type="ORF">GMARGA_LOCUS19221</name>
</gene>
<accession>A0ABN7VIZ1</accession>
<name>A0ABN7VIZ1_GIGMA</name>
<proteinExistence type="predicted"/>
<feature type="non-terminal residue" evidence="1">
    <location>
        <position position="1"/>
    </location>
</feature>
<comment type="caution">
    <text evidence="1">The sequence shown here is derived from an EMBL/GenBank/DDBJ whole genome shotgun (WGS) entry which is preliminary data.</text>
</comment>
<sequence>YKSSKIYLYLAQYLYMLDHATSKITNKLNHAIPKIANNKFDYATSKITFVKKAATIDYMNKILEPSLKNSMKVKKKTLIDYQKSAEIDEAREMKLGLKEAIMNNETLNKSNCKMLVRDYDKYNKGKNINRTKISLKEEALYYTCKK</sequence>
<keyword evidence="2" id="KW-1185">Reference proteome</keyword>
<dbReference type="EMBL" id="CAJVQB010015868">
    <property type="protein sequence ID" value="CAG8777108.1"/>
    <property type="molecule type" value="Genomic_DNA"/>
</dbReference>
<protein>
    <submittedName>
        <fullName evidence="1">23630_t:CDS:1</fullName>
    </submittedName>
</protein>
<reference evidence="1 2" key="1">
    <citation type="submission" date="2021-06" db="EMBL/GenBank/DDBJ databases">
        <authorList>
            <person name="Kallberg Y."/>
            <person name="Tangrot J."/>
            <person name="Rosling A."/>
        </authorList>
    </citation>
    <scope>NUCLEOTIDE SEQUENCE [LARGE SCALE GENOMIC DNA]</scope>
    <source>
        <strain evidence="1 2">120-4 pot B 10/14</strain>
    </source>
</reference>
<evidence type="ECO:0000313" key="1">
    <source>
        <dbReference type="EMBL" id="CAG8777108.1"/>
    </source>
</evidence>
<organism evidence="1 2">
    <name type="scientific">Gigaspora margarita</name>
    <dbReference type="NCBI Taxonomy" id="4874"/>
    <lineage>
        <taxon>Eukaryota</taxon>
        <taxon>Fungi</taxon>
        <taxon>Fungi incertae sedis</taxon>
        <taxon>Mucoromycota</taxon>
        <taxon>Glomeromycotina</taxon>
        <taxon>Glomeromycetes</taxon>
        <taxon>Diversisporales</taxon>
        <taxon>Gigasporaceae</taxon>
        <taxon>Gigaspora</taxon>
    </lineage>
</organism>